<evidence type="ECO:0000256" key="5">
    <source>
        <dbReference type="ARBA" id="ARBA00022670"/>
    </source>
</evidence>
<feature type="binding site" evidence="8">
    <location>
        <position position="315"/>
    </location>
    <ligand>
        <name>Mn(2+)</name>
        <dbReference type="ChEBI" id="CHEBI:29035"/>
        <label>1</label>
    </ligand>
</feature>
<dbReference type="InterPro" id="IPR011356">
    <property type="entry name" value="Leucine_aapep/pepB"/>
</dbReference>
<feature type="binding site" evidence="8">
    <location>
        <position position="233"/>
    </location>
    <ligand>
        <name>Mn(2+)</name>
        <dbReference type="ChEBI" id="CHEBI:29035"/>
        <label>2</label>
    </ligand>
</feature>
<keyword evidence="8" id="KW-0963">Cytoplasm</keyword>
<gene>
    <name evidence="8" type="primary">pepA</name>
    <name evidence="10" type="ORF">DA803_02760</name>
</gene>
<dbReference type="CDD" id="cd00433">
    <property type="entry name" value="Peptidase_M17"/>
    <property type="match status" value="1"/>
</dbReference>
<protein>
    <recommendedName>
        <fullName evidence="8">Probable cytosol aminopeptidase</fullName>
        <ecNumber evidence="8">3.4.11.1</ecNumber>
    </recommendedName>
    <alternativeName>
        <fullName evidence="8">Leucine aminopeptidase</fullName>
        <shortName evidence="8">LAP</shortName>
        <ecNumber evidence="8">3.4.11.10</ecNumber>
    </alternativeName>
    <alternativeName>
        <fullName evidence="8">Leucyl aminopeptidase</fullName>
    </alternativeName>
</protein>
<dbReference type="PRINTS" id="PR00481">
    <property type="entry name" value="LAMNOPPTDASE"/>
</dbReference>
<feature type="binding site" evidence="8">
    <location>
        <position position="238"/>
    </location>
    <ligand>
        <name>Mn(2+)</name>
        <dbReference type="ChEBI" id="CHEBI:29035"/>
        <label>1</label>
    </ligand>
</feature>
<keyword evidence="8" id="KW-0464">Manganese</keyword>
<keyword evidence="11" id="KW-1185">Reference proteome</keyword>
<comment type="catalytic activity">
    <reaction evidence="2 8">
        <text>Release of an N-terminal amino acid, preferentially leucine, but not glutamic or aspartic acids.</text>
        <dbReference type="EC" id="3.4.11.10"/>
    </reaction>
</comment>
<evidence type="ECO:0000259" key="9">
    <source>
        <dbReference type="PROSITE" id="PS00631"/>
    </source>
</evidence>
<feature type="binding site" evidence="8">
    <location>
        <position position="256"/>
    </location>
    <ligand>
        <name>Mn(2+)</name>
        <dbReference type="ChEBI" id="CHEBI:29035"/>
        <label>2</label>
    </ligand>
</feature>
<feature type="active site" evidence="8">
    <location>
        <position position="245"/>
    </location>
</feature>
<evidence type="ECO:0000256" key="8">
    <source>
        <dbReference type="HAMAP-Rule" id="MF_00181"/>
    </source>
</evidence>
<dbReference type="Pfam" id="PF00883">
    <property type="entry name" value="Peptidase_M17"/>
    <property type="match status" value="1"/>
</dbReference>
<dbReference type="EC" id="3.4.11.10" evidence="8"/>
<comment type="similarity">
    <text evidence="3 8">Belongs to the peptidase M17 family.</text>
</comment>
<dbReference type="GO" id="GO:0005737">
    <property type="term" value="C:cytoplasm"/>
    <property type="evidence" value="ECO:0007669"/>
    <property type="project" value="UniProtKB-SubCell"/>
</dbReference>
<feature type="binding site" evidence="8">
    <location>
        <position position="317"/>
    </location>
    <ligand>
        <name>Mn(2+)</name>
        <dbReference type="ChEBI" id="CHEBI:29035"/>
        <label>2</label>
    </ligand>
</feature>
<dbReference type="EMBL" id="CP029295">
    <property type="protein sequence ID" value="AXE60991.1"/>
    <property type="molecule type" value="Genomic_DNA"/>
</dbReference>
<dbReference type="KEGG" id="mpho:DA803_02760"/>
<evidence type="ECO:0000313" key="10">
    <source>
        <dbReference type="EMBL" id="AXE60991.1"/>
    </source>
</evidence>
<dbReference type="GO" id="GO:0070006">
    <property type="term" value="F:metalloaminopeptidase activity"/>
    <property type="evidence" value="ECO:0007669"/>
    <property type="project" value="InterPro"/>
</dbReference>
<evidence type="ECO:0000256" key="6">
    <source>
        <dbReference type="ARBA" id="ARBA00022801"/>
    </source>
</evidence>
<feature type="binding site" evidence="8">
    <location>
        <position position="238"/>
    </location>
    <ligand>
        <name>Mn(2+)</name>
        <dbReference type="ChEBI" id="CHEBI:29035"/>
        <label>2</label>
    </ligand>
</feature>
<dbReference type="AlphaFoldDB" id="A0A2Z5IRB2"/>
<comment type="subcellular location">
    <subcellularLocation>
        <location evidence="8">Cytoplasm</location>
    </subcellularLocation>
</comment>
<name>A0A2Z5IRB2_9BACT</name>
<comment type="cofactor">
    <cofactor evidence="8">
        <name>Mn(2+)</name>
        <dbReference type="ChEBI" id="CHEBI:29035"/>
    </cofactor>
    <text evidence="8">Binds 2 manganese ions per subunit.</text>
</comment>
<dbReference type="GO" id="GO:0006508">
    <property type="term" value="P:proteolysis"/>
    <property type="evidence" value="ECO:0007669"/>
    <property type="project" value="UniProtKB-KW"/>
</dbReference>
<reference evidence="10 11" key="1">
    <citation type="submission" date="2018-05" db="EMBL/GenBank/DDBJ databases">
        <title>Annotation of the Mycoplasma phocidae genome.</title>
        <authorList>
            <person name="Brown D.R."/>
            <person name="Kutish G.F."/>
            <person name="Frasca S.Jr."/>
        </authorList>
    </citation>
    <scope>NUCLEOTIDE SEQUENCE [LARGE SCALE GENOMIC DNA]</scope>
    <source>
        <strain evidence="10 11">105</strain>
    </source>
</reference>
<dbReference type="RefSeq" id="WP_114191088.1">
    <property type="nucleotide sequence ID" value="NZ_CP029295.1"/>
</dbReference>
<dbReference type="OrthoDB" id="9809354at2"/>
<keyword evidence="5 8" id="KW-0645">Protease</keyword>
<evidence type="ECO:0000313" key="11">
    <source>
        <dbReference type="Proteomes" id="UP000252477"/>
    </source>
</evidence>
<dbReference type="PANTHER" id="PTHR11963">
    <property type="entry name" value="LEUCINE AMINOPEPTIDASE-RELATED"/>
    <property type="match status" value="1"/>
</dbReference>
<dbReference type="Proteomes" id="UP000252477">
    <property type="component" value="Chromosome"/>
</dbReference>
<dbReference type="EC" id="3.4.11.1" evidence="8"/>
<keyword evidence="6 8" id="KW-0378">Hydrolase</keyword>
<organism evidence="10 11">
    <name type="scientific">[Mycoplasma] phocae</name>
    <dbReference type="NCBI Taxonomy" id="142651"/>
    <lineage>
        <taxon>Bacteria</taxon>
        <taxon>Bacillati</taxon>
        <taxon>Mycoplasmatota</taxon>
        <taxon>Mycoplasmoidales</taxon>
        <taxon>Metamycoplasmataceae</taxon>
        <taxon>Metamycoplasma</taxon>
    </lineage>
</organism>
<evidence type="ECO:0000256" key="3">
    <source>
        <dbReference type="ARBA" id="ARBA00009528"/>
    </source>
</evidence>
<evidence type="ECO:0000256" key="1">
    <source>
        <dbReference type="ARBA" id="ARBA00000135"/>
    </source>
</evidence>
<dbReference type="InterPro" id="IPR023042">
    <property type="entry name" value="Peptidase_M17_leu_NH2_pept"/>
</dbReference>
<dbReference type="PANTHER" id="PTHR11963:SF23">
    <property type="entry name" value="CYTOSOL AMINOPEPTIDASE"/>
    <property type="match status" value="1"/>
</dbReference>
<evidence type="ECO:0000256" key="7">
    <source>
        <dbReference type="ARBA" id="ARBA00049972"/>
    </source>
</evidence>
<accession>A0A2Z5IRB2</accession>
<dbReference type="SUPFAM" id="SSF53187">
    <property type="entry name" value="Zn-dependent exopeptidases"/>
    <property type="match status" value="1"/>
</dbReference>
<comment type="catalytic activity">
    <reaction evidence="1 8">
        <text>Release of an N-terminal amino acid, Xaa-|-Yaa-, in which Xaa is preferably Leu, but may be other amino acids including Pro although not Arg or Lys, and Yaa may be Pro. Amino acid amides and methyl esters are also readily hydrolyzed, but rates on arylamides are exceedingly low.</text>
        <dbReference type="EC" id="3.4.11.1"/>
    </reaction>
</comment>
<dbReference type="InterPro" id="IPR000819">
    <property type="entry name" value="Peptidase_M17_C"/>
</dbReference>
<dbReference type="Gene3D" id="3.40.630.10">
    <property type="entry name" value="Zn peptidases"/>
    <property type="match status" value="1"/>
</dbReference>
<comment type="function">
    <text evidence="7 8">Presumably involved in the processing and regular turnover of intracellular proteins. Catalyzes the removal of unsubstituted N-terminal amino acids from various peptides.</text>
</comment>
<feature type="active site" evidence="8">
    <location>
        <position position="319"/>
    </location>
</feature>
<evidence type="ECO:0000256" key="4">
    <source>
        <dbReference type="ARBA" id="ARBA00022438"/>
    </source>
</evidence>
<dbReference type="HAMAP" id="MF_00181">
    <property type="entry name" value="Cytosol_peptidase_M17"/>
    <property type="match status" value="1"/>
</dbReference>
<proteinExistence type="inferred from homology"/>
<evidence type="ECO:0000256" key="2">
    <source>
        <dbReference type="ARBA" id="ARBA00000967"/>
    </source>
</evidence>
<dbReference type="GO" id="GO:0030145">
    <property type="term" value="F:manganese ion binding"/>
    <property type="evidence" value="ECO:0007669"/>
    <property type="project" value="UniProtKB-UniRule"/>
</dbReference>
<sequence>MELIKKLETKRNDAFLLRAAYKGNSIIENLVEKENKITEFISKKIAYIYLGDAENVDYEKIYDLAVMLGLDTPRSYQIDLASFVVEGKLDLTSIIDAFTKGINFSAAKLYNKKTFTKKPNDNQISLFVEQPTNAALLAFNKAAIIIDAQNWARNLGVTPPNELNSEQLAEIVVNDFKKYKNLSIKVLNKKEIEKLGMGLLLSVNRGSMFEPRVVVIEYNGDPSSKEKTVYVGKGITFDSGGYNIKTGRNMLGMKYDMSGSAIVAGALKAIAQLGPKTNVSAVMCITDNRVNGDASLPDSVWTSMSGKTVEINNTDAEGRLVMADGLYYAANNLNATKLLDVATLTGAMVSALGETYTGVWATSDSAWEKIDAAAKKQHELIWRMPFDDDYEQFMKGSIVADLKNTDYSGNAGSCSAAMFLKEFTKDLEYIHLDVAGTNDIDEKPMFAMVKTLIELAI</sequence>
<feature type="binding site" evidence="8">
    <location>
        <position position="317"/>
    </location>
    <ligand>
        <name>Mn(2+)</name>
        <dbReference type="ChEBI" id="CHEBI:29035"/>
        <label>1</label>
    </ligand>
</feature>
<feature type="domain" description="Cytosol aminopeptidase" evidence="9">
    <location>
        <begin position="313"/>
        <end position="320"/>
    </location>
</feature>
<dbReference type="PROSITE" id="PS00631">
    <property type="entry name" value="CYTOSOL_AP"/>
    <property type="match status" value="1"/>
</dbReference>
<keyword evidence="8" id="KW-0479">Metal-binding</keyword>
<keyword evidence="4 8" id="KW-0031">Aminopeptidase</keyword>